<name>A0A4R8SIE6_9MYCO</name>
<dbReference type="InterPro" id="IPR007396">
    <property type="entry name" value="TR_PAI2-type"/>
</dbReference>
<comment type="caution">
    <text evidence="2">The sequence shown here is derived from an EMBL/GenBank/DDBJ whole genome shotgun (WGS) entry which is preliminary data.</text>
</comment>
<dbReference type="EMBL" id="PECM01000008">
    <property type="protein sequence ID" value="TEA05881.1"/>
    <property type="molecule type" value="Genomic_DNA"/>
</dbReference>
<dbReference type="PANTHER" id="PTHR35802">
    <property type="entry name" value="PROTEASE SYNTHASE AND SPORULATION PROTEIN PAI 2"/>
    <property type="match status" value="1"/>
</dbReference>
<organism evidence="2 5">
    <name type="scientific">Mycobacteroides salmoniphilum</name>
    <dbReference type="NCBI Taxonomy" id="404941"/>
    <lineage>
        <taxon>Bacteria</taxon>
        <taxon>Bacillati</taxon>
        <taxon>Actinomycetota</taxon>
        <taxon>Actinomycetes</taxon>
        <taxon>Mycobacteriales</taxon>
        <taxon>Mycobacteriaceae</taxon>
        <taxon>Mycobacteroides</taxon>
    </lineage>
</organism>
<dbReference type="GO" id="GO:0008233">
    <property type="term" value="F:peptidase activity"/>
    <property type="evidence" value="ECO:0007669"/>
    <property type="project" value="UniProtKB-KW"/>
</dbReference>
<dbReference type="PIRSF" id="PIRSF010372">
    <property type="entry name" value="PaiB"/>
    <property type="match status" value="1"/>
</dbReference>
<evidence type="ECO:0000256" key="1">
    <source>
        <dbReference type="SAM" id="MobiDB-lite"/>
    </source>
</evidence>
<protein>
    <submittedName>
        <fullName evidence="2">Protease synthase and sporulation protein PAI 2</fullName>
    </submittedName>
</protein>
<dbReference type="EMBL" id="PECK01000003">
    <property type="protein sequence ID" value="TDZ96786.1"/>
    <property type="molecule type" value="Genomic_DNA"/>
</dbReference>
<proteinExistence type="predicted"/>
<dbReference type="Proteomes" id="UP000294844">
    <property type="component" value="Unassembled WGS sequence"/>
</dbReference>
<dbReference type="PANTHER" id="PTHR35802:SF1">
    <property type="entry name" value="PROTEASE SYNTHASE AND SPORULATION PROTEIN PAI 2"/>
    <property type="match status" value="1"/>
</dbReference>
<dbReference type="AlphaFoldDB" id="A0A4R8SIE6"/>
<dbReference type="Gene3D" id="2.30.110.10">
    <property type="entry name" value="Electron Transport, Fmn-binding Protein, Chain A"/>
    <property type="match status" value="1"/>
</dbReference>
<gene>
    <name evidence="2" type="primary">paiB</name>
    <name evidence="3" type="ORF">CCUG60883_03187</name>
    <name evidence="2" type="ORF">CCUG60885_02930</name>
</gene>
<keyword evidence="2" id="KW-0645">Protease</keyword>
<dbReference type="OrthoDB" id="9794948at2"/>
<reference evidence="4 5" key="1">
    <citation type="journal article" date="2019" name="Sci. Rep.">
        <title>Extended insight into the Mycobacterium chelonae-abscessus complex through whole genome sequencing of Mycobacterium salmoniphilum outbreak and Mycobacterium salmoniphilum-like strains.</title>
        <authorList>
            <person name="Behra P.R.K."/>
            <person name="Das S."/>
            <person name="Pettersson B.M.F."/>
            <person name="Shirreff L."/>
            <person name="DuCote T."/>
            <person name="Jacobsson K.G."/>
            <person name="Ennis D.G."/>
            <person name="Kirsebom L.A."/>
        </authorList>
    </citation>
    <scope>NUCLEOTIDE SEQUENCE [LARGE SCALE GENOMIC DNA]</scope>
    <source>
        <strain evidence="3 4">CCUG 60883</strain>
        <strain evidence="2 5">CCUG 60885</strain>
    </source>
</reference>
<evidence type="ECO:0000313" key="4">
    <source>
        <dbReference type="Proteomes" id="UP000294844"/>
    </source>
</evidence>
<dbReference type="Pfam" id="PF04299">
    <property type="entry name" value="FMN_bind_2"/>
    <property type="match status" value="1"/>
</dbReference>
<dbReference type="SUPFAM" id="SSF50475">
    <property type="entry name" value="FMN-binding split barrel"/>
    <property type="match status" value="1"/>
</dbReference>
<feature type="region of interest" description="Disordered" evidence="1">
    <location>
        <begin position="164"/>
        <end position="206"/>
    </location>
</feature>
<dbReference type="GO" id="GO:0006508">
    <property type="term" value="P:proteolysis"/>
    <property type="evidence" value="ECO:0007669"/>
    <property type="project" value="UniProtKB-KW"/>
</dbReference>
<accession>A0A4R8SIE6</accession>
<dbReference type="RefSeq" id="WP_078362196.1">
    <property type="nucleotide sequence ID" value="NZ_PECK01000003.1"/>
</dbReference>
<evidence type="ECO:0000313" key="3">
    <source>
        <dbReference type="EMBL" id="TEA05881.1"/>
    </source>
</evidence>
<sequence>MYVPKNFAMRDAETAAALAEVGLAHLVTHEDDGYLVTPVPLLYRATTNTLVGHVSRANPHWQRSGPAVAIIPGPQAYISPSFYATKGETGRVVPTWNYEVVTVHGTLTAHDDADWVRTLVAELTDRHEQNRDSPWGIDDAPEPFTAAQIRAIVGIELSIDRVEGKTKMSQNQPERNRTGVIDGLRQSSNPADQRVAERVEAQSSGD</sequence>
<dbReference type="Proteomes" id="UP000295685">
    <property type="component" value="Unassembled WGS sequence"/>
</dbReference>
<dbReference type="InterPro" id="IPR012349">
    <property type="entry name" value="Split_barrel_FMN-bd"/>
</dbReference>
<evidence type="ECO:0000313" key="5">
    <source>
        <dbReference type="Proteomes" id="UP000295685"/>
    </source>
</evidence>
<keyword evidence="4" id="KW-1185">Reference proteome</keyword>
<evidence type="ECO:0000313" key="2">
    <source>
        <dbReference type="EMBL" id="TDZ96786.1"/>
    </source>
</evidence>
<keyword evidence="2" id="KW-0378">Hydrolase</keyword>